<dbReference type="OrthoDB" id="1577640at2759"/>
<sequence>MVIACLPAATAGKVSAATVAKDMIRCFPAVRFGLMLGIGGGAPYFGAQRNSNSRGVHAEDEYSDNSENDTEDIRDVRLGDVVISLHSKSSDAVRLLELVSEHPGNATKFQYPGSRKDCLFKSTIIHTEGKRSCKNCRGPQDSNLVRRKDRPDSPRLHYGTIGSADQVMKDTILRDRWTREESILCFEMEAAGLMDSFPCLVIRGICDYADSHTNKIWQPYSAATAASYARELLLVVSGRGS</sequence>
<protein>
    <submittedName>
        <fullName evidence="1">Nucleoside phosphorylase domain-containing protein</fullName>
    </submittedName>
</protein>
<dbReference type="GO" id="GO:0009116">
    <property type="term" value="P:nucleoside metabolic process"/>
    <property type="evidence" value="ECO:0007669"/>
    <property type="project" value="InterPro"/>
</dbReference>
<accession>A0A5N6XLZ9</accession>
<dbReference type="SUPFAM" id="SSF53167">
    <property type="entry name" value="Purine and uridine phosphorylases"/>
    <property type="match status" value="1"/>
</dbReference>
<dbReference type="InterPro" id="IPR035994">
    <property type="entry name" value="Nucleoside_phosphorylase_sf"/>
</dbReference>
<evidence type="ECO:0000313" key="1">
    <source>
        <dbReference type="EMBL" id="KAE8334284.1"/>
    </source>
</evidence>
<gene>
    <name evidence="1" type="ORF">BDV24DRAFT_156948</name>
</gene>
<dbReference type="Gene3D" id="3.40.50.1580">
    <property type="entry name" value="Nucleoside phosphorylase domain"/>
    <property type="match status" value="1"/>
</dbReference>
<name>A0A5N6XLZ9_9EURO</name>
<proteinExistence type="predicted"/>
<dbReference type="InterPro" id="IPR053137">
    <property type="entry name" value="NLR-like"/>
</dbReference>
<dbReference type="EMBL" id="ML737309">
    <property type="protein sequence ID" value="KAE8334284.1"/>
    <property type="molecule type" value="Genomic_DNA"/>
</dbReference>
<dbReference type="GO" id="GO:0003824">
    <property type="term" value="F:catalytic activity"/>
    <property type="evidence" value="ECO:0007669"/>
    <property type="project" value="InterPro"/>
</dbReference>
<dbReference type="PANTHER" id="PTHR46082">
    <property type="entry name" value="ATP/GTP-BINDING PROTEIN-RELATED"/>
    <property type="match status" value="1"/>
</dbReference>
<dbReference type="PANTHER" id="PTHR46082:SF11">
    <property type="entry name" value="AAA+ ATPASE DOMAIN-CONTAINING PROTEIN-RELATED"/>
    <property type="match status" value="1"/>
</dbReference>
<dbReference type="Proteomes" id="UP000325558">
    <property type="component" value="Unassembled WGS sequence"/>
</dbReference>
<dbReference type="AlphaFoldDB" id="A0A5N6XLZ9"/>
<organism evidence="1">
    <name type="scientific">Aspergillus arachidicola</name>
    <dbReference type="NCBI Taxonomy" id="656916"/>
    <lineage>
        <taxon>Eukaryota</taxon>
        <taxon>Fungi</taxon>
        <taxon>Dikarya</taxon>
        <taxon>Ascomycota</taxon>
        <taxon>Pezizomycotina</taxon>
        <taxon>Eurotiomycetes</taxon>
        <taxon>Eurotiomycetidae</taxon>
        <taxon>Eurotiales</taxon>
        <taxon>Aspergillaceae</taxon>
        <taxon>Aspergillus</taxon>
        <taxon>Aspergillus subgen. Circumdati</taxon>
    </lineage>
</organism>
<reference evidence="1" key="1">
    <citation type="submission" date="2019-04" db="EMBL/GenBank/DDBJ databases">
        <title>Friends and foes A comparative genomics study of 23 Aspergillus species from section Flavi.</title>
        <authorList>
            <consortium name="DOE Joint Genome Institute"/>
            <person name="Kjaerbolling I."/>
            <person name="Vesth T."/>
            <person name="Frisvad J.C."/>
            <person name="Nybo J.L."/>
            <person name="Theobald S."/>
            <person name="Kildgaard S."/>
            <person name="Isbrandt T."/>
            <person name="Kuo A."/>
            <person name="Sato A."/>
            <person name="Lyhne E.K."/>
            <person name="Kogle M.E."/>
            <person name="Wiebenga A."/>
            <person name="Kun R.S."/>
            <person name="Lubbers R.J."/>
            <person name="Makela M.R."/>
            <person name="Barry K."/>
            <person name="Chovatia M."/>
            <person name="Clum A."/>
            <person name="Daum C."/>
            <person name="Haridas S."/>
            <person name="He G."/>
            <person name="LaButti K."/>
            <person name="Lipzen A."/>
            <person name="Mondo S."/>
            <person name="Riley R."/>
            <person name="Salamov A."/>
            <person name="Simmons B.A."/>
            <person name="Magnuson J.K."/>
            <person name="Henrissat B."/>
            <person name="Mortensen U.H."/>
            <person name="Larsen T.O."/>
            <person name="Devries R.P."/>
            <person name="Grigoriev I.V."/>
            <person name="Machida M."/>
            <person name="Baker S.E."/>
            <person name="Andersen M.R."/>
        </authorList>
    </citation>
    <scope>NUCLEOTIDE SEQUENCE</scope>
    <source>
        <strain evidence="1">CBS 117612</strain>
    </source>
</reference>